<dbReference type="Gene3D" id="3.50.30.60">
    <property type="entry name" value="LD-carboxypeptidase A C-terminal domain-like"/>
    <property type="match status" value="1"/>
</dbReference>
<evidence type="ECO:0000259" key="8">
    <source>
        <dbReference type="Pfam" id="PF17676"/>
    </source>
</evidence>
<dbReference type="Proteomes" id="UP001164819">
    <property type="component" value="Chromosome"/>
</dbReference>
<feature type="active site" description="Charge relay system" evidence="6">
    <location>
        <position position="268"/>
    </location>
</feature>
<feature type="active site" description="Charge relay system" evidence="6">
    <location>
        <position position="198"/>
    </location>
</feature>
<comment type="similarity">
    <text evidence="1">Belongs to the peptidase S66 family.</text>
</comment>
<evidence type="ECO:0000259" key="7">
    <source>
        <dbReference type="Pfam" id="PF02016"/>
    </source>
</evidence>
<feature type="domain" description="LD-carboxypeptidase N-terminal" evidence="7">
    <location>
        <begin position="8"/>
        <end position="121"/>
    </location>
</feature>
<evidence type="ECO:0000256" key="3">
    <source>
        <dbReference type="ARBA" id="ARBA00022670"/>
    </source>
</evidence>
<evidence type="ECO:0000256" key="4">
    <source>
        <dbReference type="ARBA" id="ARBA00022801"/>
    </source>
</evidence>
<keyword evidence="5" id="KW-0720">Serine protease</keyword>
<dbReference type="InterPro" id="IPR027461">
    <property type="entry name" value="Carboxypeptidase_A_C_sf"/>
</dbReference>
<evidence type="ECO:0000313" key="9">
    <source>
        <dbReference type="EMBL" id="WAV92224.1"/>
    </source>
</evidence>
<dbReference type="GO" id="GO:0006508">
    <property type="term" value="P:proteolysis"/>
    <property type="evidence" value="ECO:0007669"/>
    <property type="project" value="UniProtKB-KW"/>
</dbReference>
<dbReference type="GO" id="GO:0106415">
    <property type="term" value="F:muramoyltetrapeptide carboxypeptidase activity"/>
    <property type="evidence" value="ECO:0007669"/>
    <property type="project" value="UniProtKB-EC"/>
</dbReference>
<keyword evidence="4 9" id="KW-0378">Hydrolase</keyword>
<proteinExistence type="inferred from homology"/>
<evidence type="ECO:0000256" key="5">
    <source>
        <dbReference type="ARBA" id="ARBA00022825"/>
    </source>
</evidence>
<dbReference type="CDD" id="cd07025">
    <property type="entry name" value="Peptidase_S66"/>
    <property type="match status" value="1"/>
</dbReference>
<keyword evidence="3" id="KW-0645">Protease</keyword>
<dbReference type="GO" id="GO:0008236">
    <property type="term" value="F:serine-type peptidase activity"/>
    <property type="evidence" value="ECO:0007669"/>
    <property type="project" value="UniProtKB-KW"/>
</dbReference>
<dbReference type="NCBIfam" id="NF008424">
    <property type="entry name" value="PRK11253.1"/>
    <property type="match status" value="1"/>
</dbReference>
<dbReference type="InterPro" id="IPR027478">
    <property type="entry name" value="LdcA_N"/>
</dbReference>
<dbReference type="InterPro" id="IPR029062">
    <property type="entry name" value="Class_I_gatase-like"/>
</dbReference>
<dbReference type="PANTHER" id="PTHR30237:SF2">
    <property type="entry name" value="MUREIN TETRAPEPTIDE CARBOXYPEPTIDASE"/>
    <property type="match status" value="1"/>
</dbReference>
<accession>A0A9E9LGG4</accession>
<dbReference type="PIRSF" id="PIRSF028757">
    <property type="entry name" value="LD-carboxypeptidase"/>
    <property type="match status" value="1"/>
</dbReference>
<sequence>MDTKKIGIAIIAPGGYVPDSSLEKGIDSLESRGYRVFNYYDPEKRYQRFSATDEERVQQIVQAVSNPRAQIVMALRGGYGTTRLLPYLDFDGLAKSGKLFVGHSDFTVFQMALLKKGGISFAGPMVNSDFAGKELGGFTIDHFEACMTSPEVFLEWFSRNNPDVNVEGVLWGGNLTMLAHLAGTPWMPDISGGILFVEDVHEQPYRVERMLLQLDEAGILGKQKALVLGHFTEFKETDYDNGYDFEAMLVWLRSRLTIPVLTGLPFGHVRDKATLPVGGHARLVSREGKTQLYLSGYPTVW</sequence>
<dbReference type="AlphaFoldDB" id="A0A9E9LGG4"/>
<dbReference type="InterPro" id="IPR040449">
    <property type="entry name" value="Peptidase_S66_N"/>
</dbReference>
<keyword evidence="2 9" id="KW-0121">Carboxypeptidase</keyword>
<organism evidence="9">
    <name type="scientific">Oxalobacter aliiformigenes</name>
    <dbReference type="NCBI Taxonomy" id="2946593"/>
    <lineage>
        <taxon>Bacteria</taxon>
        <taxon>Pseudomonadati</taxon>
        <taxon>Pseudomonadota</taxon>
        <taxon>Betaproteobacteria</taxon>
        <taxon>Burkholderiales</taxon>
        <taxon>Oxalobacteraceae</taxon>
        <taxon>Oxalobacter</taxon>
    </lineage>
</organism>
<dbReference type="EC" id="3.4.17.13" evidence="9"/>
<feature type="active site" description="Nucleophile" evidence="6">
    <location>
        <position position="104"/>
    </location>
</feature>
<dbReference type="Gene3D" id="3.40.50.10740">
    <property type="entry name" value="Class I glutamine amidotransferase-like"/>
    <property type="match status" value="1"/>
</dbReference>
<protein>
    <submittedName>
        <fullName evidence="9">Muramoyltetrapeptide carboxypeptidase</fullName>
        <ecNumber evidence="9">3.4.17.13</ecNumber>
    </submittedName>
</protein>
<evidence type="ECO:0000256" key="6">
    <source>
        <dbReference type="PIRSR" id="PIRSR028757-1"/>
    </source>
</evidence>
<dbReference type="PANTHER" id="PTHR30237">
    <property type="entry name" value="MURAMOYLTETRAPEPTIDE CARBOXYPEPTIDASE"/>
    <property type="match status" value="1"/>
</dbReference>
<dbReference type="SUPFAM" id="SSF141986">
    <property type="entry name" value="LD-carboxypeptidase A C-terminal domain-like"/>
    <property type="match status" value="1"/>
</dbReference>
<dbReference type="Pfam" id="PF17676">
    <property type="entry name" value="Peptidase_S66C"/>
    <property type="match status" value="1"/>
</dbReference>
<reference evidence="9" key="1">
    <citation type="journal article" date="2022" name="Front. Microbiol.">
        <title>New perspectives on an old grouping: The genomic and phenotypic variability of Oxalobacter formigenes and the implications for calcium oxalate stone prevention.</title>
        <authorList>
            <person name="Chmiel J.A."/>
            <person name="Carr C."/>
            <person name="Stuivenberg G.A."/>
            <person name="Venema R."/>
            <person name="Chanyi R.M."/>
            <person name="Al K.F."/>
            <person name="Giguere D."/>
            <person name="Say H."/>
            <person name="Akouris P.P."/>
            <person name="Dominguez Romero S.A."/>
            <person name="Kwong A."/>
            <person name="Tai V."/>
            <person name="Koval S.F."/>
            <person name="Razvi H."/>
            <person name="Bjazevic J."/>
            <person name="Burton J.P."/>
        </authorList>
    </citation>
    <scope>NUCLEOTIDE SEQUENCE</scope>
    <source>
        <strain evidence="9">OxK</strain>
    </source>
</reference>
<dbReference type="Pfam" id="PF02016">
    <property type="entry name" value="Peptidase_S66"/>
    <property type="match status" value="1"/>
</dbReference>
<gene>
    <name evidence="9" type="primary">ldcA</name>
    <name evidence="9" type="ORF">NB646_08240</name>
</gene>
<dbReference type="EMBL" id="CP098251">
    <property type="protein sequence ID" value="WAV92224.1"/>
    <property type="molecule type" value="Genomic_DNA"/>
</dbReference>
<dbReference type="InterPro" id="IPR003507">
    <property type="entry name" value="S66_fam"/>
</dbReference>
<dbReference type="SUPFAM" id="SSF52317">
    <property type="entry name" value="Class I glutamine amidotransferase-like"/>
    <property type="match status" value="1"/>
</dbReference>
<feature type="domain" description="LD-carboxypeptidase C-terminal" evidence="8">
    <location>
        <begin position="167"/>
        <end position="283"/>
    </location>
</feature>
<dbReference type="InterPro" id="IPR040921">
    <property type="entry name" value="Peptidase_S66C"/>
</dbReference>
<name>A0A9E9LGG4_9BURK</name>
<evidence type="ECO:0000256" key="2">
    <source>
        <dbReference type="ARBA" id="ARBA00022645"/>
    </source>
</evidence>
<evidence type="ECO:0000256" key="1">
    <source>
        <dbReference type="ARBA" id="ARBA00010233"/>
    </source>
</evidence>